<dbReference type="GO" id="GO:0016874">
    <property type="term" value="F:ligase activity"/>
    <property type="evidence" value="ECO:0007669"/>
    <property type="project" value="UniProtKB-KW"/>
</dbReference>
<evidence type="ECO:0000259" key="1">
    <source>
        <dbReference type="Pfam" id="PF09414"/>
    </source>
</evidence>
<name>A0AAU9DEE4_9BACT</name>
<reference evidence="2 3" key="1">
    <citation type="submission" date="2021-12" db="EMBL/GenBank/DDBJ databases">
        <title>Genome sequencing of bacteria with rrn-lacking chromosome and rrn-plasmid.</title>
        <authorList>
            <person name="Anda M."/>
            <person name="Iwasaki W."/>
        </authorList>
    </citation>
    <scope>NUCLEOTIDE SEQUENCE [LARGE SCALE GENOMIC DNA]</scope>
    <source>
        <strain evidence="2 3">DSM 100852</strain>
    </source>
</reference>
<sequence length="268" mass="30904">MKKYARSLHARCSAGTTSDDRFMPTGYGTVFSKMKRLVLTEKLDGQNNCLNKDGVFARSHAAPSALPWDKPLWERWNLIKNDLKDLEIFGENMYGVHSIAYSKLESYFYVFAIREKGYWLSWDAVKFYASLLDFPVVPEIPVKYSLKDSLLSSQNEDEAVAHWLAQNLGMPWEKSVKLSGKLGGYDPKDGKPCSEGFVIRNAEGFYTNNGILPVQHNEFDSLFKVVRKGHVKTDKHWTRNWKPATLTNYERYGWHAYQYLSKTSFNRS</sequence>
<dbReference type="InterPro" id="IPR021122">
    <property type="entry name" value="RNA_ligase_dom_REL/Rnl2"/>
</dbReference>
<accession>A0AAU9DEE4</accession>
<dbReference type="AlphaFoldDB" id="A0AAU9DEE4"/>
<proteinExistence type="predicted"/>
<dbReference type="SUPFAM" id="SSF56091">
    <property type="entry name" value="DNA ligase/mRNA capping enzyme, catalytic domain"/>
    <property type="match status" value="1"/>
</dbReference>
<keyword evidence="2" id="KW-0436">Ligase</keyword>
<evidence type="ECO:0000313" key="2">
    <source>
        <dbReference type="EMBL" id="BDD09295.1"/>
    </source>
</evidence>
<dbReference type="InterPro" id="IPR052732">
    <property type="entry name" value="Cell-binding_unc_protein"/>
</dbReference>
<gene>
    <name evidence="2" type="ORF">FUAX_17270</name>
</gene>
<feature type="domain" description="RNA ligase" evidence="1">
    <location>
        <begin position="36"/>
        <end position="215"/>
    </location>
</feature>
<dbReference type="EMBL" id="AP025314">
    <property type="protein sequence ID" value="BDD09295.1"/>
    <property type="molecule type" value="Genomic_DNA"/>
</dbReference>
<protein>
    <submittedName>
        <fullName evidence="2">2'-5' RNA ligase</fullName>
    </submittedName>
</protein>
<dbReference type="Pfam" id="PF09414">
    <property type="entry name" value="RNA_ligase"/>
    <property type="match status" value="1"/>
</dbReference>
<keyword evidence="3" id="KW-1185">Reference proteome</keyword>
<dbReference type="Proteomes" id="UP001348817">
    <property type="component" value="Chromosome"/>
</dbReference>
<evidence type="ECO:0000313" key="3">
    <source>
        <dbReference type="Proteomes" id="UP001348817"/>
    </source>
</evidence>
<dbReference type="PANTHER" id="PTHR43883:SF1">
    <property type="entry name" value="GLUCONOKINASE"/>
    <property type="match status" value="1"/>
</dbReference>
<dbReference type="KEGG" id="fax:FUAX_17270"/>
<dbReference type="PANTHER" id="PTHR43883">
    <property type="entry name" value="SLR0207 PROTEIN"/>
    <property type="match status" value="1"/>
</dbReference>
<dbReference type="RefSeq" id="WP_338394506.1">
    <property type="nucleotide sequence ID" value="NZ_AP025314.1"/>
</dbReference>
<organism evidence="2 3">
    <name type="scientific">Fulvitalea axinellae</name>
    <dbReference type="NCBI Taxonomy" id="1182444"/>
    <lineage>
        <taxon>Bacteria</taxon>
        <taxon>Pseudomonadati</taxon>
        <taxon>Bacteroidota</taxon>
        <taxon>Cytophagia</taxon>
        <taxon>Cytophagales</taxon>
        <taxon>Persicobacteraceae</taxon>
        <taxon>Fulvitalea</taxon>
    </lineage>
</organism>